<protein>
    <submittedName>
        <fullName evidence="2">Uncharacterized protein</fullName>
    </submittedName>
</protein>
<dbReference type="AlphaFoldDB" id="A0A380BGG1"/>
<organism evidence="2 3">
    <name type="scientific">Shewanella algae</name>
    <dbReference type="NCBI Taxonomy" id="38313"/>
    <lineage>
        <taxon>Bacteria</taxon>
        <taxon>Pseudomonadati</taxon>
        <taxon>Pseudomonadota</taxon>
        <taxon>Gammaproteobacteria</taxon>
        <taxon>Alteromonadales</taxon>
        <taxon>Shewanellaceae</taxon>
        <taxon>Shewanella</taxon>
    </lineage>
</organism>
<gene>
    <name evidence="2" type="ORF">NCTC10738_03052</name>
</gene>
<sequence>MTHDSNDGLDISFEELFEILTSTQQLLFCRDGDVPLILPVNIDGNEEASHCYAYLPMMDEQEASRVLAENLKQPADYYLKPMHWQRLILTAHFNEVLLLELAGKLVLPVEDQQAYLSYMAARLNGEDCVLRVNNVEISPWLTGEADAWELVEALFARYASLKGIWLADCLWQQSDGKPGKLVVLDAELASYEMSAALQDQAKALGYTLVQLKDLTLDYQLDALTILPPLVSRSEAGEVRLYVGDPNQPFIQFQRHHIVQTTVDNQESDSYGLQQGAENIAVTTNEREQGSTPTFAVTLVSVLLVVALLIFFA</sequence>
<keyword evidence="3" id="KW-1185">Reference proteome</keyword>
<dbReference type="Proteomes" id="UP000254069">
    <property type="component" value="Unassembled WGS sequence"/>
</dbReference>
<proteinExistence type="predicted"/>
<keyword evidence="1" id="KW-0472">Membrane</keyword>
<accession>A0A380BGG1</accession>
<dbReference type="EMBL" id="UGYO01000002">
    <property type="protein sequence ID" value="SUJ00123.1"/>
    <property type="molecule type" value="Genomic_DNA"/>
</dbReference>
<name>A0A380BGG1_9GAMM</name>
<keyword evidence="1" id="KW-0812">Transmembrane</keyword>
<dbReference type="RefSeq" id="WP_107110922.1">
    <property type="nucleotide sequence ID" value="NZ_CAXORA010000007.1"/>
</dbReference>
<evidence type="ECO:0000313" key="2">
    <source>
        <dbReference type="EMBL" id="SUJ00123.1"/>
    </source>
</evidence>
<keyword evidence="1" id="KW-1133">Transmembrane helix</keyword>
<reference evidence="2 3" key="1">
    <citation type="submission" date="2018-06" db="EMBL/GenBank/DDBJ databases">
        <authorList>
            <consortium name="Pathogen Informatics"/>
            <person name="Doyle S."/>
        </authorList>
    </citation>
    <scope>NUCLEOTIDE SEQUENCE [LARGE SCALE GENOMIC DNA]</scope>
    <source>
        <strain evidence="2 3">NCTC10738</strain>
    </source>
</reference>
<feature type="transmembrane region" description="Helical" evidence="1">
    <location>
        <begin position="293"/>
        <end position="311"/>
    </location>
</feature>
<evidence type="ECO:0000256" key="1">
    <source>
        <dbReference type="SAM" id="Phobius"/>
    </source>
</evidence>
<evidence type="ECO:0000313" key="3">
    <source>
        <dbReference type="Proteomes" id="UP000254069"/>
    </source>
</evidence>